<proteinExistence type="predicted"/>
<comment type="caution">
    <text evidence="1">The sequence shown here is derived from an EMBL/GenBank/DDBJ whole genome shotgun (WGS) entry which is preliminary data.</text>
</comment>
<sequence>MPAEINMLYNQGLDYIKNYRGQQTIDFSTQDFNQTIKQSIQKIYIDGNNIWNKHRILF</sequence>
<dbReference type="EMBL" id="SLWK01000005">
    <property type="protein sequence ID" value="TCO08420.1"/>
    <property type="molecule type" value="Genomic_DNA"/>
</dbReference>
<protein>
    <submittedName>
        <fullName evidence="1">Uncharacterized protein</fullName>
    </submittedName>
</protein>
<dbReference type="AlphaFoldDB" id="A0A4R2GIL9"/>
<name>A0A4R2GIL9_9BACT</name>
<accession>A0A4R2GIL9</accession>
<keyword evidence="2" id="KW-1185">Reference proteome</keyword>
<evidence type="ECO:0000313" key="1">
    <source>
        <dbReference type="EMBL" id="TCO08420.1"/>
    </source>
</evidence>
<dbReference type="Proteomes" id="UP000295221">
    <property type="component" value="Unassembled WGS sequence"/>
</dbReference>
<organism evidence="1 2">
    <name type="scientific">Natronoflexus pectinivorans</name>
    <dbReference type="NCBI Taxonomy" id="682526"/>
    <lineage>
        <taxon>Bacteria</taxon>
        <taxon>Pseudomonadati</taxon>
        <taxon>Bacteroidota</taxon>
        <taxon>Bacteroidia</taxon>
        <taxon>Marinilabiliales</taxon>
        <taxon>Marinilabiliaceae</taxon>
        <taxon>Natronoflexus</taxon>
    </lineage>
</organism>
<evidence type="ECO:0000313" key="2">
    <source>
        <dbReference type="Proteomes" id="UP000295221"/>
    </source>
</evidence>
<gene>
    <name evidence="1" type="ORF">EV194_105227</name>
</gene>
<reference evidence="1 2" key="1">
    <citation type="submission" date="2019-03" db="EMBL/GenBank/DDBJ databases">
        <title>Genomic Encyclopedia of Type Strains, Phase IV (KMG-IV): sequencing the most valuable type-strain genomes for metagenomic binning, comparative biology and taxonomic classification.</title>
        <authorList>
            <person name="Goeker M."/>
        </authorList>
    </citation>
    <scope>NUCLEOTIDE SEQUENCE [LARGE SCALE GENOMIC DNA]</scope>
    <source>
        <strain evidence="1 2">DSM 24179</strain>
    </source>
</reference>